<comment type="caution">
    <text evidence="3">The sequence shown here is derived from an EMBL/GenBank/DDBJ whole genome shotgun (WGS) entry which is preliminary data.</text>
</comment>
<dbReference type="SUPFAM" id="SSF46565">
    <property type="entry name" value="Chaperone J-domain"/>
    <property type="match status" value="1"/>
</dbReference>
<evidence type="ECO:0000256" key="1">
    <source>
        <dbReference type="SAM" id="Phobius"/>
    </source>
</evidence>
<dbReference type="Pfam" id="PF00226">
    <property type="entry name" value="DnaJ"/>
    <property type="match status" value="1"/>
</dbReference>
<dbReference type="CDD" id="cd06257">
    <property type="entry name" value="DnaJ"/>
    <property type="match status" value="1"/>
</dbReference>
<sequence>MQLPYGAQMPQIRQAYRQLVLQYHPDRNRQPGAYEVFLQVQAAYEYLQKYHTVGVAAPAFPPAPQTAATKAERDWEKYRHLYEPPADPREFAAWAEVARERVRRQKEKDHAAYVQRTLEMKKQWWYGIALASSYALLLAGSLTGIVIAIIPFLFLLSDHPKRVFLAVILVPVGWRIVNIMQNFRQDIRRHFGEDLPEE</sequence>
<dbReference type="RefSeq" id="WP_182514420.1">
    <property type="nucleotide sequence ID" value="NZ_JACJIQ010000025.1"/>
</dbReference>
<gene>
    <name evidence="3" type="ORF">FHS90_004337</name>
</gene>
<dbReference type="AlphaFoldDB" id="A0A839GRW5"/>
<dbReference type="Gene3D" id="1.10.287.110">
    <property type="entry name" value="DnaJ domain"/>
    <property type="match status" value="1"/>
</dbReference>
<dbReference type="EMBL" id="JACJIQ010000025">
    <property type="protein sequence ID" value="MBA9079599.1"/>
    <property type="molecule type" value="Genomic_DNA"/>
</dbReference>
<evidence type="ECO:0000259" key="2">
    <source>
        <dbReference type="PROSITE" id="PS50076"/>
    </source>
</evidence>
<name>A0A839GRW5_9BACT</name>
<evidence type="ECO:0000313" key="3">
    <source>
        <dbReference type="EMBL" id="MBA9079599.1"/>
    </source>
</evidence>
<dbReference type="InterPro" id="IPR036869">
    <property type="entry name" value="J_dom_sf"/>
</dbReference>
<dbReference type="InterPro" id="IPR001623">
    <property type="entry name" value="DnaJ_domain"/>
</dbReference>
<keyword evidence="1" id="KW-0812">Transmembrane</keyword>
<organism evidence="3 4">
    <name type="scientific">Rufibacter quisquiliarum</name>
    <dbReference type="NCBI Taxonomy" id="1549639"/>
    <lineage>
        <taxon>Bacteria</taxon>
        <taxon>Pseudomonadati</taxon>
        <taxon>Bacteroidota</taxon>
        <taxon>Cytophagia</taxon>
        <taxon>Cytophagales</taxon>
        <taxon>Hymenobacteraceae</taxon>
        <taxon>Rufibacter</taxon>
    </lineage>
</organism>
<protein>
    <recommendedName>
        <fullName evidence="2">J domain-containing protein</fullName>
    </recommendedName>
</protein>
<feature type="domain" description="J" evidence="2">
    <location>
        <begin position="1"/>
        <end position="79"/>
    </location>
</feature>
<keyword evidence="1" id="KW-0472">Membrane</keyword>
<proteinExistence type="predicted"/>
<reference evidence="3 4" key="1">
    <citation type="submission" date="2020-08" db="EMBL/GenBank/DDBJ databases">
        <title>Genomic Encyclopedia of Type Strains, Phase IV (KMG-IV): sequencing the most valuable type-strain genomes for metagenomic binning, comparative biology and taxonomic classification.</title>
        <authorList>
            <person name="Goeker M."/>
        </authorList>
    </citation>
    <scope>NUCLEOTIDE SEQUENCE [LARGE SCALE GENOMIC DNA]</scope>
    <source>
        <strain evidence="3 4">DSM 29854</strain>
    </source>
</reference>
<evidence type="ECO:0000313" key="4">
    <source>
        <dbReference type="Proteomes" id="UP000563094"/>
    </source>
</evidence>
<feature type="transmembrane region" description="Helical" evidence="1">
    <location>
        <begin position="163"/>
        <end position="180"/>
    </location>
</feature>
<keyword evidence="1" id="KW-1133">Transmembrane helix</keyword>
<accession>A0A839GRW5</accession>
<dbReference type="Proteomes" id="UP000563094">
    <property type="component" value="Unassembled WGS sequence"/>
</dbReference>
<dbReference type="PROSITE" id="PS50076">
    <property type="entry name" value="DNAJ_2"/>
    <property type="match status" value="1"/>
</dbReference>
<dbReference type="SMART" id="SM00271">
    <property type="entry name" value="DnaJ"/>
    <property type="match status" value="1"/>
</dbReference>
<feature type="transmembrane region" description="Helical" evidence="1">
    <location>
        <begin position="124"/>
        <end position="157"/>
    </location>
</feature>
<keyword evidence="4" id="KW-1185">Reference proteome</keyword>